<comment type="caution">
    <text evidence="2">The sequence shown here is derived from an EMBL/GenBank/DDBJ whole genome shotgun (WGS) entry which is preliminary data.</text>
</comment>
<dbReference type="EMBL" id="RHFK02000007">
    <property type="protein sequence ID" value="TWW73290.1"/>
    <property type="molecule type" value="Genomic_DNA"/>
</dbReference>
<organism evidence="2 3">
    <name type="scientific">Takifugu flavidus</name>
    <name type="common">sansaifugu</name>
    <dbReference type="NCBI Taxonomy" id="433684"/>
    <lineage>
        <taxon>Eukaryota</taxon>
        <taxon>Metazoa</taxon>
        <taxon>Chordata</taxon>
        <taxon>Craniata</taxon>
        <taxon>Vertebrata</taxon>
        <taxon>Euteleostomi</taxon>
        <taxon>Actinopterygii</taxon>
        <taxon>Neopterygii</taxon>
        <taxon>Teleostei</taxon>
        <taxon>Neoteleostei</taxon>
        <taxon>Acanthomorphata</taxon>
        <taxon>Eupercaria</taxon>
        <taxon>Tetraodontiformes</taxon>
        <taxon>Tetradontoidea</taxon>
        <taxon>Tetraodontidae</taxon>
        <taxon>Takifugu</taxon>
    </lineage>
</organism>
<evidence type="ECO:0000256" key="1">
    <source>
        <dbReference type="SAM" id="MobiDB-lite"/>
    </source>
</evidence>
<dbReference type="Proteomes" id="UP000324091">
    <property type="component" value="Chromosome 15"/>
</dbReference>
<evidence type="ECO:0000313" key="2">
    <source>
        <dbReference type="EMBL" id="TWW73290.1"/>
    </source>
</evidence>
<evidence type="ECO:0000313" key="3">
    <source>
        <dbReference type="Proteomes" id="UP000324091"/>
    </source>
</evidence>
<feature type="region of interest" description="Disordered" evidence="1">
    <location>
        <begin position="116"/>
        <end position="135"/>
    </location>
</feature>
<gene>
    <name evidence="2" type="ORF">D4764_15G0006840</name>
</gene>
<dbReference type="AlphaFoldDB" id="A0A5C6P500"/>
<reference evidence="2 3" key="1">
    <citation type="submission" date="2019-04" db="EMBL/GenBank/DDBJ databases">
        <title>Chromosome genome assembly for Takifugu flavidus.</title>
        <authorList>
            <person name="Xiao S."/>
        </authorList>
    </citation>
    <scope>NUCLEOTIDE SEQUENCE [LARGE SCALE GENOMIC DNA]</scope>
    <source>
        <strain evidence="2">HTHZ2018</strain>
        <tissue evidence="2">Muscle</tissue>
    </source>
</reference>
<proteinExistence type="predicted"/>
<sequence>MKDGRISTSFRSDVKTALSSATFINSSVVQGLGGIKGPSHPILPEHPPQDAPGDLVIGLFQVHKSHVDVLGKLPTPLKHPSKGKELIRGSTTGAKPALFLLDQRFDYRSDPLFQHPGKDFPREAEECDPPAVGTHPLVLTLKK</sequence>
<keyword evidence="3" id="KW-1185">Reference proteome</keyword>
<protein>
    <submittedName>
        <fullName evidence="2">Uncharacterized protein</fullName>
    </submittedName>
</protein>
<name>A0A5C6P500_9TELE</name>
<accession>A0A5C6P500</accession>